<evidence type="ECO:0000313" key="3">
    <source>
        <dbReference type="Proteomes" id="UP001589575"/>
    </source>
</evidence>
<dbReference type="Proteomes" id="UP001589575">
    <property type="component" value="Unassembled WGS sequence"/>
</dbReference>
<accession>A0ABV5G0G4</accession>
<organism evidence="2 3">
    <name type="scientific">Citricoccus parietis</name>
    <dbReference type="NCBI Taxonomy" id="592307"/>
    <lineage>
        <taxon>Bacteria</taxon>
        <taxon>Bacillati</taxon>
        <taxon>Actinomycetota</taxon>
        <taxon>Actinomycetes</taxon>
        <taxon>Micrococcales</taxon>
        <taxon>Micrococcaceae</taxon>
        <taxon>Citricoccus</taxon>
    </lineage>
</organism>
<evidence type="ECO:0000256" key="1">
    <source>
        <dbReference type="SAM" id="MobiDB-lite"/>
    </source>
</evidence>
<keyword evidence="3" id="KW-1185">Reference proteome</keyword>
<sequence length="51" mass="5404">MRAPGSSPLPAPMRRLGTGDGQQRFCHTGAHAHSAHCRSRRLGAGGGRRLL</sequence>
<dbReference type="EMBL" id="JBHMFI010000001">
    <property type="protein sequence ID" value="MFB9072421.1"/>
    <property type="molecule type" value="Genomic_DNA"/>
</dbReference>
<gene>
    <name evidence="2" type="ORF">ACFFX0_14945</name>
</gene>
<name>A0ABV5G0G4_9MICC</name>
<reference evidence="2 3" key="1">
    <citation type="submission" date="2024-09" db="EMBL/GenBank/DDBJ databases">
        <authorList>
            <person name="Sun Q."/>
            <person name="Mori K."/>
        </authorList>
    </citation>
    <scope>NUCLEOTIDE SEQUENCE [LARGE SCALE GENOMIC DNA]</scope>
    <source>
        <strain evidence="2 3">CCM 7609</strain>
    </source>
</reference>
<feature type="region of interest" description="Disordered" evidence="1">
    <location>
        <begin position="1"/>
        <end position="22"/>
    </location>
</feature>
<comment type="caution">
    <text evidence="2">The sequence shown here is derived from an EMBL/GenBank/DDBJ whole genome shotgun (WGS) entry which is preliminary data.</text>
</comment>
<evidence type="ECO:0000313" key="2">
    <source>
        <dbReference type="EMBL" id="MFB9072421.1"/>
    </source>
</evidence>
<protein>
    <submittedName>
        <fullName evidence="2">Uncharacterized protein</fullName>
    </submittedName>
</protein>
<proteinExistence type="predicted"/>